<feature type="non-terminal residue" evidence="1">
    <location>
        <position position="98"/>
    </location>
</feature>
<dbReference type="Proteomes" id="UP000676336">
    <property type="component" value="Unassembled WGS sequence"/>
</dbReference>
<evidence type="ECO:0000313" key="3">
    <source>
        <dbReference type="Proteomes" id="UP000676336"/>
    </source>
</evidence>
<dbReference type="Proteomes" id="UP000681720">
    <property type="component" value="Unassembled WGS sequence"/>
</dbReference>
<protein>
    <submittedName>
        <fullName evidence="1">Uncharacterized protein</fullName>
    </submittedName>
</protein>
<comment type="caution">
    <text evidence="1">The sequence shown here is derived from an EMBL/GenBank/DDBJ whole genome shotgun (WGS) entry which is preliminary data.</text>
</comment>
<dbReference type="AlphaFoldDB" id="A0A8S2ULF9"/>
<gene>
    <name evidence="2" type="ORF">GIL414_LOCUS28763</name>
    <name evidence="1" type="ORF">SMN809_LOCUS28160</name>
</gene>
<name>A0A8S2ULF9_9BILA</name>
<dbReference type="EMBL" id="CAJOBI010046248">
    <property type="protein sequence ID" value="CAF4349090.1"/>
    <property type="molecule type" value="Genomic_DNA"/>
</dbReference>
<accession>A0A8S2ULF9</accession>
<proteinExistence type="predicted"/>
<evidence type="ECO:0000313" key="1">
    <source>
        <dbReference type="EMBL" id="CAF4349090.1"/>
    </source>
</evidence>
<dbReference type="EMBL" id="CAJOBJ010050010">
    <property type="protein sequence ID" value="CAF4369195.1"/>
    <property type="molecule type" value="Genomic_DNA"/>
</dbReference>
<reference evidence="1" key="1">
    <citation type="submission" date="2021-02" db="EMBL/GenBank/DDBJ databases">
        <authorList>
            <person name="Nowell W R."/>
        </authorList>
    </citation>
    <scope>NUCLEOTIDE SEQUENCE</scope>
</reference>
<evidence type="ECO:0000313" key="2">
    <source>
        <dbReference type="EMBL" id="CAF4369195.1"/>
    </source>
</evidence>
<organism evidence="1 3">
    <name type="scientific">Rotaria magnacalcarata</name>
    <dbReference type="NCBI Taxonomy" id="392030"/>
    <lineage>
        <taxon>Eukaryota</taxon>
        <taxon>Metazoa</taxon>
        <taxon>Spiralia</taxon>
        <taxon>Gnathifera</taxon>
        <taxon>Rotifera</taxon>
        <taxon>Eurotatoria</taxon>
        <taxon>Bdelloidea</taxon>
        <taxon>Philodinida</taxon>
        <taxon>Philodinidae</taxon>
        <taxon>Rotaria</taxon>
    </lineage>
</organism>
<sequence length="98" mass="11050">RHISTSEQSVTTIQPFTNLIVEPISSSDSNLFRQQTTTTTTIIVPTSQTSNSTRKQHAIEDNKEKCLLVHLTPQYQTNSLTNLSIYYVSSFETIEMIA</sequence>
<feature type="non-terminal residue" evidence="1">
    <location>
        <position position="1"/>
    </location>
</feature>